<evidence type="ECO:0000313" key="9">
    <source>
        <dbReference type="Proteomes" id="UP000469927"/>
    </source>
</evidence>
<keyword evidence="4" id="KW-0560">Oxidoreductase</keyword>
<evidence type="ECO:0000256" key="4">
    <source>
        <dbReference type="ARBA" id="ARBA00023002"/>
    </source>
</evidence>
<evidence type="ECO:0000313" key="6">
    <source>
        <dbReference type="EMBL" id="KAB0876168.1"/>
    </source>
</evidence>
<proteinExistence type="inferred from homology"/>
<protein>
    <submittedName>
        <fullName evidence="7">Ergot alkaloid biosynthesis protein</fullName>
    </submittedName>
</protein>
<dbReference type="InterPro" id="IPR051604">
    <property type="entry name" value="Ergot_Alk_Oxidoreductase"/>
</dbReference>
<keyword evidence="3" id="KW-0017">Alkaloid metabolism</keyword>
<dbReference type="RefSeq" id="WP_075194063.1">
    <property type="nucleotide sequence ID" value="NZ_CP187980.1"/>
</dbReference>
<dbReference type="Pfam" id="PF13460">
    <property type="entry name" value="NAD_binding_10"/>
    <property type="match status" value="1"/>
</dbReference>
<evidence type="ECO:0000256" key="2">
    <source>
        <dbReference type="ARBA" id="ARBA00005372"/>
    </source>
</evidence>
<feature type="domain" description="NAD(P)-binding" evidence="5">
    <location>
        <begin position="7"/>
        <end position="132"/>
    </location>
</feature>
<evidence type="ECO:0000313" key="7">
    <source>
        <dbReference type="EMBL" id="PUX08601.1"/>
    </source>
</evidence>
<reference evidence="6 9" key="2">
    <citation type="submission" date="2019-08" db="EMBL/GenBank/DDBJ databases">
        <title>Prevalence, distribution, and phylogeny of type two toxin-antitoxin genes possessed by Cronobacter species where C. sakazakii homologs follow sequence type lineages.</title>
        <authorList>
            <person name="Finkelstein S."/>
            <person name="Negrete F."/>
            <person name="Jang H."/>
            <person name="Gopinath G.R."/>
            <person name="Tall B.D."/>
        </authorList>
    </citation>
    <scope>NUCLEOTIDE SEQUENCE [LARGE SCALE GENOMIC DNA]</scope>
    <source>
        <strain evidence="6 9">MOD1_GK1257</strain>
    </source>
</reference>
<dbReference type="SUPFAM" id="SSF51735">
    <property type="entry name" value="NAD(P)-binding Rossmann-fold domains"/>
    <property type="match status" value="1"/>
</dbReference>
<dbReference type="PANTHER" id="PTHR43162">
    <property type="match status" value="1"/>
</dbReference>
<dbReference type="InterPro" id="IPR016040">
    <property type="entry name" value="NAD(P)-bd_dom"/>
</dbReference>
<dbReference type="InterPro" id="IPR019901">
    <property type="entry name" value="Ergot_alkaloid_biosynthesis"/>
</dbReference>
<comment type="pathway">
    <text evidence="1">Alkaloid biosynthesis; ergot alkaloid biosynthesis.</text>
</comment>
<dbReference type="Gene3D" id="3.90.25.10">
    <property type="entry name" value="UDP-galactose 4-epimerase, domain 1"/>
    <property type="match status" value="1"/>
</dbReference>
<evidence type="ECO:0000259" key="5">
    <source>
        <dbReference type="Pfam" id="PF13460"/>
    </source>
</evidence>
<dbReference type="InterPro" id="IPR036291">
    <property type="entry name" value="NAD(P)-bd_dom_sf"/>
</dbReference>
<accession>A0A2T7AJS9</accession>
<reference evidence="7 8" key="1">
    <citation type="submission" date="2016-12" db="EMBL/GenBank/DDBJ databases">
        <title>Analysis of the Molecular Diversity Among Cronobacter Species Isolated from Filth Flies Using a Pan Genomic DNA Microarray.</title>
        <authorList>
            <person name="Pava-Ripoll M."/>
            <person name="Tall B."/>
            <person name="Farber J."/>
            <person name="Fanning S."/>
            <person name="Lehner A."/>
            <person name="Stephan R."/>
            <person name="Pagotto F."/>
            <person name="Iverson C."/>
            <person name="Ziobro G."/>
            <person name="Miller A."/>
            <person name="Pearson R."/>
            <person name="Yan Q."/>
            <person name="Kim M."/>
            <person name="Jeong S."/>
            <person name="Park J."/>
            <person name="Jun S."/>
            <person name="Choi H."/>
            <person name="Chung T."/>
            <person name="Yoo Y."/>
            <person name="Park E."/>
            <person name="Hwang S."/>
            <person name="Lee B."/>
            <person name="Sathyamoorthy V."/>
            <person name="Carter L."/>
            <person name="Mammel M."/>
            <person name="Jackson S."/>
            <person name="Kothary M."/>
            <person name="Patel I."/>
            <person name="Grim C."/>
            <person name="Gopinath G."/>
            <person name="Gangiredla J."/>
            <person name="Chase H."/>
        </authorList>
    </citation>
    <scope>NUCLEOTIDE SEQUENCE [LARGE SCALE GENOMIC DNA]</scope>
    <source>
        <strain evidence="7 8">MOD1-Md1s</strain>
    </source>
</reference>
<organism evidence="7 8">
    <name type="scientific">Cronobacter muytjensii</name>
    <dbReference type="NCBI Taxonomy" id="413501"/>
    <lineage>
        <taxon>Bacteria</taxon>
        <taxon>Pseudomonadati</taxon>
        <taxon>Pseudomonadota</taxon>
        <taxon>Gammaproteobacteria</taxon>
        <taxon>Enterobacterales</taxon>
        <taxon>Enterobacteriaceae</taxon>
        <taxon>Cronobacter</taxon>
    </lineage>
</organism>
<comment type="similarity">
    <text evidence="2">Belongs to the fgaFS/easG family.</text>
</comment>
<comment type="caution">
    <text evidence="7">The sequence shown here is derived from an EMBL/GenBank/DDBJ whole genome shotgun (WGS) entry which is preliminary data.</text>
</comment>
<dbReference type="GO" id="GO:0016491">
    <property type="term" value="F:oxidoreductase activity"/>
    <property type="evidence" value="ECO:0007669"/>
    <property type="project" value="UniProtKB-KW"/>
</dbReference>
<sequence>MSVLITGGTGKTGRRLARLLEQAAVPFRVASRHPDMKAAREILFDWTRAETWPAALEGTQALYLVAPPVGADMLQTMQPFLTQALQTGVRRAVLLSASSLPAGGPYMGEVHQWLADHMPEWTVLRPTWFMQNFSEQQHLDTLLCEDSIYSATGTGRVPFIDAEDIAAAACAALTGPARNADVILTGPQTLSYDDVAHVLSVTTGRIIRHVSLSPSALAERFTRSGMPQEYAQALAAMDSAISEGAEDRVTEGVMSLTGRAPGDFSRFARRHRETWRKPS</sequence>
<dbReference type="EMBL" id="MSAE01000052">
    <property type="protein sequence ID" value="PUX08601.1"/>
    <property type="molecule type" value="Genomic_DNA"/>
</dbReference>
<dbReference type="Gene3D" id="3.40.50.720">
    <property type="entry name" value="NAD(P)-binding Rossmann-like Domain"/>
    <property type="match status" value="1"/>
</dbReference>
<evidence type="ECO:0000256" key="3">
    <source>
        <dbReference type="ARBA" id="ARBA00022589"/>
    </source>
</evidence>
<dbReference type="Proteomes" id="UP000469927">
    <property type="component" value="Unassembled WGS sequence"/>
</dbReference>
<evidence type="ECO:0000256" key="1">
    <source>
        <dbReference type="ARBA" id="ARBA00005107"/>
    </source>
</evidence>
<dbReference type="GO" id="GO:0009820">
    <property type="term" value="P:alkaloid metabolic process"/>
    <property type="evidence" value="ECO:0007669"/>
    <property type="project" value="UniProtKB-KW"/>
</dbReference>
<keyword evidence="9" id="KW-1185">Reference proteome</keyword>
<gene>
    <name evidence="7" type="ORF">AUN14_19835</name>
    <name evidence="6" type="ORF">FZI19_14360</name>
</gene>
<dbReference type="Proteomes" id="UP000244378">
    <property type="component" value="Unassembled WGS sequence"/>
</dbReference>
<dbReference type="OrthoDB" id="109735at2"/>
<dbReference type="PANTHER" id="PTHR43162:SF1">
    <property type="entry name" value="PRESTALK A DIFFERENTIATION PROTEIN A"/>
    <property type="match status" value="1"/>
</dbReference>
<dbReference type="NCBIfam" id="TIGR03649">
    <property type="entry name" value="ergot_EASG"/>
    <property type="match status" value="1"/>
</dbReference>
<name>A0A2T7AJS9_9ENTR</name>
<dbReference type="AlphaFoldDB" id="A0A2T7AJS9"/>
<evidence type="ECO:0000313" key="8">
    <source>
        <dbReference type="Proteomes" id="UP000244378"/>
    </source>
</evidence>
<dbReference type="EMBL" id="WAGD01000043">
    <property type="protein sequence ID" value="KAB0876168.1"/>
    <property type="molecule type" value="Genomic_DNA"/>
</dbReference>